<organism evidence="2 3">
    <name type="scientific">Rousettus aegyptiacus</name>
    <name type="common">Egyptian fruit bat</name>
    <name type="synonym">Pteropus aegyptiacus</name>
    <dbReference type="NCBI Taxonomy" id="9407"/>
    <lineage>
        <taxon>Eukaryota</taxon>
        <taxon>Metazoa</taxon>
        <taxon>Chordata</taxon>
        <taxon>Craniata</taxon>
        <taxon>Vertebrata</taxon>
        <taxon>Euteleostomi</taxon>
        <taxon>Mammalia</taxon>
        <taxon>Eutheria</taxon>
        <taxon>Laurasiatheria</taxon>
        <taxon>Chiroptera</taxon>
        <taxon>Yinpterochiroptera</taxon>
        <taxon>Pteropodoidea</taxon>
        <taxon>Pteropodidae</taxon>
        <taxon>Rousettinae</taxon>
        <taxon>Rousettus</taxon>
    </lineage>
</organism>
<keyword evidence="1" id="KW-1133">Transmembrane helix</keyword>
<reference evidence="2 3" key="1">
    <citation type="journal article" date="2020" name="Nature">
        <title>Six reference-quality genomes reveal evolution of bat adaptations.</title>
        <authorList>
            <person name="Jebb D."/>
            <person name="Huang Z."/>
            <person name="Pippel M."/>
            <person name="Hughes G.M."/>
            <person name="Lavrichenko K."/>
            <person name="Devanna P."/>
            <person name="Winkler S."/>
            <person name="Jermiin L.S."/>
            <person name="Skirmuntt E.C."/>
            <person name="Katzourakis A."/>
            <person name="Burkitt-Gray L."/>
            <person name="Ray D.A."/>
            <person name="Sullivan K.A.M."/>
            <person name="Roscito J.G."/>
            <person name="Kirilenko B.M."/>
            <person name="Davalos L.M."/>
            <person name="Corthals A.P."/>
            <person name="Power M.L."/>
            <person name="Jones G."/>
            <person name="Ransome R.D."/>
            <person name="Dechmann D.K.N."/>
            <person name="Locatelli A.G."/>
            <person name="Puechmaille S.J."/>
            <person name="Fedrigo O."/>
            <person name="Jarvis E.D."/>
            <person name="Hiller M."/>
            <person name="Vernes S.C."/>
            <person name="Myers E.W."/>
            <person name="Teeling E.C."/>
        </authorList>
    </citation>
    <scope>NUCLEOTIDE SEQUENCE [LARGE SCALE GENOMIC DNA]</scope>
    <source>
        <strain evidence="2">MRouAeg1</strain>
        <tissue evidence="2">Muscle</tissue>
    </source>
</reference>
<protein>
    <submittedName>
        <fullName evidence="2">Uncharacterized protein</fullName>
    </submittedName>
</protein>
<name>A0A7J8DIA1_ROUAE</name>
<accession>A0A7J8DIA1</accession>
<sequence length="199" mass="22845">MFASITSSVSLERGAPNSTCYIYSALLIISVLLTFYLTYSLKICNDSWEPISLSCHSYCYKLFLLSSSNFFLSSRPLHLLLPSSETVNNFYPSFIVLPQRYLQSVIMFLLSLFHISSFPQILLLAFGDLFCFVFFFIYFSRFLSSFQRESNNAGYSRCCGMWEGRHVTIIPPHCVCPLSSRASELIMVWHIKISRIPVN</sequence>
<keyword evidence="1" id="KW-0472">Membrane</keyword>
<dbReference type="EMBL" id="JACASE010000012">
    <property type="protein sequence ID" value="KAF6422843.1"/>
    <property type="molecule type" value="Genomic_DNA"/>
</dbReference>
<dbReference type="Proteomes" id="UP000593571">
    <property type="component" value="Unassembled WGS sequence"/>
</dbReference>
<evidence type="ECO:0000256" key="1">
    <source>
        <dbReference type="SAM" id="Phobius"/>
    </source>
</evidence>
<feature type="transmembrane region" description="Helical" evidence="1">
    <location>
        <begin position="20"/>
        <end position="39"/>
    </location>
</feature>
<dbReference type="AlphaFoldDB" id="A0A7J8DIA1"/>
<keyword evidence="3" id="KW-1185">Reference proteome</keyword>
<comment type="caution">
    <text evidence="2">The sequence shown here is derived from an EMBL/GenBank/DDBJ whole genome shotgun (WGS) entry which is preliminary data.</text>
</comment>
<evidence type="ECO:0000313" key="2">
    <source>
        <dbReference type="EMBL" id="KAF6422843.1"/>
    </source>
</evidence>
<proteinExistence type="predicted"/>
<gene>
    <name evidence="2" type="ORF">HJG63_008640</name>
</gene>
<keyword evidence="1" id="KW-0812">Transmembrane</keyword>
<feature type="transmembrane region" description="Helical" evidence="1">
    <location>
        <begin position="121"/>
        <end position="139"/>
    </location>
</feature>
<evidence type="ECO:0000313" key="3">
    <source>
        <dbReference type="Proteomes" id="UP000593571"/>
    </source>
</evidence>